<feature type="region of interest" description="Disordered" evidence="1">
    <location>
        <begin position="41"/>
        <end position="61"/>
    </location>
</feature>
<dbReference type="Proteomes" id="UP000680815">
    <property type="component" value="Unassembled WGS sequence"/>
</dbReference>
<evidence type="ECO:0008006" key="4">
    <source>
        <dbReference type="Google" id="ProtNLM"/>
    </source>
</evidence>
<comment type="caution">
    <text evidence="2">The sequence shown here is derived from an EMBL/GenBank/DDBJ whole genome shotgun (WGS) entry which is preliminary data.</text>
</comment>
<name>A0ABS4ARE3_9PROT</name>
<protein>
    <recommendedName>
        <fullName evidence="4">DUF3606 domain-containing protein</fullName>
    </recommendedName>
</protein>
<sequence>MAHPAIDAASAKPDAMTDEDVAVLAKRHRISPAIVREIMRRTGTTDRSQVEREIAKGKARR</sequence>
<evidence type="ECO:0000313" key="3">
    <source>
        <dbReference type="Proteomes" id="UP000680815"/>
    </source>
</evidence>
<keyword evidence="3" id="KW-1185">Reference proteome</keyword>
<accession>A0ABS4ARE3</accession>
<dbReference type="RefSeq" id="WP_209351203.1">
    <property type="nucleotide sequence ID" value="NZ_JAGIYZ010000006.1"/>
</dbReference>
<evidence type="ECO:0000313" key="2">
    <source>
        <dbReference type="EMBL" id="MBP0463814.1"/>
    </source>
</evidence>
<dbReference type="EMBL" id="JAGIYZ010000006">
    <property type="protein sequence ID" value="MBP0463814.1"/>
    <property type="molecule type" value="Genomic_DNA"/>
</dbReference>
<organism evidence="2 3">
    <name type="scientific">Roseomonas nitratireducens</name>
    <dbReference type="NCBI Taxonomy" id="2820810"/>
    <lineage>
        <taxon>Bacteria</taxon>
        <taxon>Pseudomonadati</taxon>
        <taxon>Pseudomonadota</taxon>
        <taxon>Alphaproteobacteria</taxon>
        <taxon>Acetobacterales</taxon>
        <taxon>Roseomonadaceae</taxon>
        <taxon>Roseomonas</taxon>
    </lineage>
</organism>
<proteinExistence type="predicted"/>
<gene>
    <name evidence="2" type="ORF">J5Y09_07820</name>
</gene>
<reference evidence="2 3" key="1">
    <citation type="submission" date="2021-03" db="EMBL/GenBank/DDBJ databases">
        <authorList>
            <person name="So Y."/>
        </authorList>
    </citation>
    <scope>NUCLEOTIDE SEQUENCE [LARGE SCALE GENOMIC DNA]</scope>
    <source>
        <strain evidence="2 3">PWR1</strain>
    </source>
</reference>
<evidence type="ECO:0000256" key="1">
    <source>
        <dbReference type="SAM" id="MobiDB-lite"/>
    </source>
</evidence>